<organism evidence="1 2">
    <name type="scientific">Mycobacteroides saopaulense</name>
    <dbReference type="NCBI Taxonomy" id="1578165"/>
    <lineage>
        <taxon>Bacteria</taxon>
        <taxon>Bacillati</taxon>
        <taxon>Actinomycetota</taxon>
        <taxon>Actinomycetes</taxon>
        <taxon>Mycobacteriales</taxon>
        <taxon>Mycobacteriaceae</taxon>
        <taxon>Mycobacteroides</taxon>
    </lineage>
</organism>
<dbReference type="Proteomes" id="UP000179621">
    <property type="component" value="Unassembled WGS sequence"/>
</dbReference>
<sequence length="136" mass="13982">MRDCVANGSPRQHFSDKEAIIVAASCLAVAPALFRGHAVGLALAAGLVAVLSAAPVSAGPAQPGPQAPGNAQAVITALKTRGDQVIVNRSGPVKPLSQCIATSVRVGRHIYKQVPQRKGPATRTLASHVMYVTVQC</sequence>
<name>A0ABX3BYV8_9MYCO</name>
<dbReference type="EMBL" id="MLIH01000027">
    <property type="protein sequence ID" value="OHU08921.1"/>
    <property type="molecule type" value="Genomic_DNA"/>
</dbReference>
<accession>A0ABX3BYV8</accession>
<proteinExistence type="predicted"/>
<reference evidence="1 2" key="1">
    <citation type="submission" date="2016-10" db="EMBL/GenBank/DDBJ databases">
        <title>Evaluation of Human, Animal and Environmental Mycobacterium chelonae Isolates by Core Genome Phylogenomic Analysis, Targeted Gene Comparison, and Anti-microbial Susceptibility Patterns: A Tale of Mistaken Identities.</title>
        <authorList>
            <person name="Fogelson S.B."/>
            <person name="Camus A.C."/>
            <person name="Lorenz W."/>
            <person name="Vasireddy R."/>
            <person name="Vasireddy S."/>
            <person name="Smith T."/>
            <person name="Brown-Elliott B.A."/>
            <person name="Wallace R.J.Jr."/>
            <person name="Hasan N.A."/>
            <person name="Reischl U."/>
            <person name="Sanchez S."/>
        </authorList>
    </citation>
    <scope>NUCLEOTIDE SEQUENCE [LARGE SCALE GENOMIC DNA]</scope>
    <source>
        <strain evidence="1 2">8528</strain>
    </source>
</reference>
<keyword evidence="2" id="KW-1185">Reference proteome</keyword>
<dbReference type="RefSeq" id="WP_070911433.1">
    <property type="nucleotide sequence ID" value="NZ_MLIC01000003.1"/>
</dbReference>
<evidence type="ECO:0000313" key="1">
    <source>
        <dbReference type="EMBL" id="OHU08921.1"/>
    </source>
</evidence>
<evidence type="ECO:0008006" key="3">
    <source>
        <dbReference type="Google" id="ProtNLM"/>
    </source>
</evidence>
<gene>
    <name evidence="1" type="ORF">BKG73_14865</name>
</gene>
<comment type="caution">
    <text evidence="1">The sequence shown here is derived from an EMBL/GenBank/DDBJ whole genome shotgun (WGS) entry which is preliminary data.</text>
</comment>
<evidence type="ECO:0000313" key="2">
    <source>
        <dbReference type="Proteomes" id="UP000179621"/>
    </source>
</evidence>
<protein>
    <recommendedName>
        <fullName evidence="3">DUF732 domain-containing protein</fullName>
    </recommendedName>
</protein>